<evidence type="ECO:0000313" key="3">
    <source>
        <dbReference type="Proteomes" id="UP000242474"/>
    </source>
</evidence>
<dbReference type="EMBL" id="KZ303496">
    <property type="protein sequence ID" value="PIA17066.1"/>
    <property type="molecule type" value="Genomic_DNA"/>
</dbReference>
<dbReference type="SMART" id="SM01100">
    <property type="entry name" value="CRAL_TRIO_N"/>
    <property type="match status" value="1"/>
</dbReference>
<dbReference type="CDD" id="cd00170">
    <property type="entry name" value="SEC14"/>
    <property type="match status" value="1"/>
</dbReference>
<name>A0A2G5BDH4_COERN</name>
<dbReference type="InterPro" id="IPR011074">
    <property type="entry name" value="CRAL/TRIO_N_dom"/>
</dbReference>
<dbReference type="InterPro" id="IPR036865">
    <property type="entry name" value="CRAL-TRIO_dom_sf"/>
</dbReference>
<dbReference type="Pfam" id="PF00650">
    <property type="entry name" value="CRAL_TRIO"/>
    <property type="match status" value="1"/>
</dbReference>
<dbReference type="PRINTS" id="PR00180">
    <property type="entry name" value="CRETINALDHBP"/>
</dbReference>
<dbReference type="OrthoDB" id="43460at2759"/>
<dbReference type="Proteomes" id="UP000242474">
    <property type="component" value="Unassembled WGS sequence"/>
</dbReference>
<dbReference type="SUPFAM" id="SSF52087">
    <property type="entry name" value="CRAL/TRIO domain"/>
    <property type="match status" value="1"/>
</dbReference>
<dbReference type="PROSITE" id="PS50191">
    <property type="entry name" value="CRAL_TRIO"/>
    <property type="match status" value="1"/>
</dbReference>
<organism evidence="2 3">
    <name type="scientific">Coemansia reversa (strain ATCC 12441 / NRRL 1564)</name>
    <dbReference type="NCBI Taxonomy" id="763665"/>
    <lineage>
        <taxon>Eukaryota</taxon>
        <taxon>Fungi</taxon>
        <taxon>Fungi incertae sedis</taxon>
        <taxon>Zoopagomycota</taxon>
        <taxon>Kickxellomycotina</taxon>
        <taxon>Kickxellomycetes</taxon>
        <taxon>Kickxellales</taxon>
        <taxon>Kickxellaceae</taxon>
        <taxon>Coemansia</taxon>
    </lineage>
</organism>
<evidence type="ECO:0000259" key="1">
    <source>
        <dbReference type="PROSITE" id="PS50191"/>
    </source>
</evidence>
<evidence type="ECO:0000313" key="2">
    <source>
        <dbReference type="EMBL" id="PIA17066.1"/>
    </source>
</evidence>
<gene>
    <name evidence="2" type="ORF">COEREDRAFT_41435</name>
</gene>
<sequence length="305" mass="35442">MACSVKEHPDIWVYRFLRSTHWDVDKAFAAIQSTIEWRATEAIDHLSWEGEITLGYNELRLGIMQLVGRDRLGYPLLHIRVRQIMPRATEIFAHKRYLVSHFEILQHVIRKDERITMLFDFTGFSMDNTPFNLVHFLVTLGTKQYAETSSMLILLVDSWLFTNFWNLIRPFLDANLSARIVFAKTIDDVLTFVDEDQLPEELGGRNMFASKFTLPHEGENKAMTDLVSRKHAEENWRESITVFKDATRKWYRQIANGDSNTCVAARNAAAHQLDLAEQKLSMYTRARNNFERLGLVNENGCLELP</sequence>
<dbReference type="InterPro" id="IPR036273">
    <property type="entry name" value="CRAL/TRIO_N_dom_sf"/>
</dbReference>
<dbReference type="InterPro" id="IPR001251">
    <property type="entry name" value="CRAL-TRIO_dom"/>
</dbReference>
<feature type="domain" description="CRAL-TRIO" evidence="1">
    <location>
        <begin position="66"/>
        <end position="210"/>
    </location>
</feature>
<dbReference type="AlphaFoldDB" id="A0A2G5BDH4"/>
<protein>
    <submittedName>
        <fullName evidence="2">CRAL/TRIO domain-containing protein</fullName>
    </submittedName>
</protein>
<dbReference type="PANTHER" id="PTHR46590:SF1">
    <property type="entry name" value="PHOSPHATIDYLINOSITOL TRANSFER PROTEIN CSR1"/>
    <property type="match status" value="1"/>
</dbReference>
<dbReference type="InterPro" id="IPR052432">
    <property type="entry name" value="PITP/CRAL-TRIO"/>
</dbReference>
<proteinExistence type="predicted"/>
<keyword evidence="3" id="KW-1185">Reference proteome</keyword>
<accession>A0A2G5BDH4</accession>
<dbReference type="PANTHER" id="PTHR46590">
    <property type="entry name" value="PHOSPHATIDYLINOSITOL TRANSFER PROTEIN CSR1-RELATED"/>
    <property type="match status" value="1"/>
</dbReference>
<dbReference type="SUPFAM" id="SSF46938">
    <property type="entry name" value="CRAL/TRIO N-terminal domain"/>
    <property type="match status" value="1"/>
</dbReference>
<dbReference type="SMART" id="SM00516">
    <property type="entry name" value="SEC14"/>
    <property type="match status" value="1"/>
</dbReference>
<reference evidence="2 3" key="1">
    <citation type="journal article" date="2015" name="Genome Biol. Evol.">
        <title>Phylogenomic analyses indicate that early fungi evolved digesting cell walls of algal ancestors of land plants.</title>
        <authorList>
            <person name="Chang Y."/>
            <person name="Wang S."/>
            <person name="Sekimoto S."/>
            <person name="Aerts A.L."/>
            <person name="Choi C."/>
            <person name="Clum A."/>
            <person name="LaButti K.M."/>
            <person name="Lindquist E.A."/>
            <person name="Yee Ngan C."/>
            <person name="Ohm R.A."/>
            <person name="Salamov A.A."/>
            <person name="Grigoriev I.V."/>
            <person name="Spatafora J.W."/>
            <person name="Berbee M.L."/>
        </authorList>
    </citation>
    <scope>NUCLEOTIDE SEQUENCE [LARGE SCALE GENOMIC DNA]</scope>
    <source>
        <strain evidence="2 3">NRRL 1564</strain>
    </source>
</reference>
<dbReference type="Gene3D" id="3.40.525.10">
    <property type="entry name" value="CRAL-TRIO lipid binding domain"/>
    <property type="match status" value="1"/>
</dbReference>